<dbReference type="GeneID" id="54280332"/>
<evidence type="ECO:0000313" key="1">
    <source>
        <dbReference type="EMBL" id="KAF2016708.1"/>
    </source>
</evidence>
<keyword evidence="2" id="KW-1185">Reference proteome</keyword>
<protein>
    <recommendedName>
        <fullName evidence="3">Aminoglycoside phosphotransferase domain-containing protein</fullName>
    </recommendedName>
</protein>
<dbReference type="RefSeq" id="XP_033385047.1">
    <property type="nucleotide sequence ID" value="XM_033522935.1"/>
</dbReference>
<dbReference type="EMBL" id="ML978069">
    <property type="protein sequence ID" value="KAF2016708.1"/>
    <property type="molecule type" value="Genomic_DNA"/>
</dbReference>
<dbReference type="OrthoDB" id="5598852at2759"/>
<dbReference type="AlphaFoldDB" id="A0A6A5XTR6"/>
<organism evidence="1 2">
    <name type="scientific">Aaosphaeria arxii CBS 175.79</name>
    <dbReference type="NCBI Taxonomy" id="1450172"/>
    <lineage>
        <taxon>Eukaryota</taxon>
        <taxon>Fungi</taxon>
        <taxon>Dikarya</taxon>
        <taxon>Ascomycota</taxon>
        <taxon>Pezizomycotina</taxon>
        <taxon>Dothideomycetes</taxon>
        <taxon>Pleosporomycetidae</taxon>
        <taxon>Pleosporales</taxon>
        <taxon>Pleosporales incertae sedis</taxon>
        <taxon>Aaosphaeria</taxon>
    </lineage>
</organism>
<dbReference type="Proteomes" id="UP000799778">
    <property type="component" value="Unassembled WGS sequence"/>
</dbReference>
<name>A0A6A5XTR6_9PLEO</name>
<gene>
    <name evidence="1" type="ORF">BU24DRAFT_321689</name>
</gene>
<accession>A0A6A5XTR6</accession>
<dbReference type="InterPro" id="IPR011009">
    <property type="entry name" value="Kinase-like_dom_sf"/>
</dbReference>
<feature type="non-terminal residue" evidence="1">
    <location>
        <position position="1"/>
    </location>
</feature>
<evidence type="ECO:0000313" key="2">
    <source>
        <dbReference type="Proteomes" id="UP000799778"/>
    </source>
</evidence>
<evidence type="ECO:0008006" key="3">
    <source>
        <dbReference type="Google" id="ProtNLM"/>
    </source>
</evidence>
<sequence>RMSDFHLPALDNEPHVLVHGDMNPSNIIINNQKFSAVYPRFLTNEPRLVGEEFDWAPCAYSQTQKDDRSSYLQCIKDLAPTKGEYAGVYADILSRDNEEEWYWWLSAVNRRDIMRAL</sequence>
<dbReference type="SUPFAM" id="SSF56112">
    <property type="entry name" value="Protein kinase-like (PK-like)"/>
    <property type="match status" value="1"/>
</dbReference>
<proteinExistence type="predicted"/>
<feature type="non-terminal residue" evidence="1">
    <location>
        <position position="117"/>
    </location>
</feature>
<reference evidence="1" key="1">
    <citation type="journal article" date="2020" name="Stud. Mycol.">
        <title>101 Dothideomycetes genomes: a test case for predicting lifestyles and emergence of pathogens.</title>
        <authorList>
            <person name="Haridas S."/>
            <person name="Albert R."/>
            <person name="Binder M."/>
            <person name="Bloem J."/>
            <person name="Labutti K."/>
            <person name="Salamov A."/>
            <person name="Andreopoulos B."/>
            <person name="Baker S."/>
            <person name="Barry K."/>
            <person name="Bills G."/>
            <person name="Bluhm B."/>
            <person name="Cannon C."/>
            <person name="Castanera R."/>
            <person name="Culley D."/>
            <person name="Daum C."/>
            <person name="Ezra D."/>
            <person name="Gonzalez J."/>
            <person name="Henrissat B."/>
            <person name="Kuo A."/>
            <person name="Liang C."/>
            <person name="Lipzen A."/>
            <person name="Lutzoni F."/>
            <person name="Magnuson J."/>
            <person name="Mondo S."/>
            <person name="Nolan M."/>
            <person name="Ohm R."/>
            <person name="Pangilinan J."/>
            <person name="Park H.-J."/>
            <person name="Ramirez L."/>
            <person name="Alfaro M."/>
            <person name="Sun H."/>
            <person name="Tritt A."/>
            <person name="Yoshinaga Y."/>
            <person name="Zwiers L.-H."/>
            <person name="Turgeon B."/>
            <person name="Goodwin S."/>
            <person name="Spatafora J."/>
            <person name="Crous P."/>
            <person name="Grigoriev I."/>
        </authorList>
    </citation>
    <scope>NUCLEOTIDE SEQUENCE</scope>
    <source>
        <strain evidence="1">CBS 175.79</strain>
    </source>
</reference>